<evidence type="ECO:0000259" key="3">
    <source>
        <dbReference type="Pfam" id="PF05199"/>
    </source>
</evidence>
<proteinExistence type="inferred from homology"/>
<feature type="domain" description="Glucose-methanol-choline oxidoreductase C-terminal" evidence="3">
    <location>
        <begin position="19"/>
        <end position="95"/>
    </location>
</feature>
<gene>
    <name evidence="4" type="ORF">GSTUM_00007424001</name>
</gene>
<dbReference type="RefSeq" id="XP_002839456.1">
    <property type="nucleotide sequence ID" value="XM_002839410.1"/>
</dbReference>
<sequence>MEGSGARDAISGSWPDSATHHKLRTRDDWKPFVKKNATSCYHPGGTCKMGKATDPLAVLDERLRVRGVKGLRVADTSVMPTLNQGHTQMAAYAIGERCAEIVKQGA</sequence>
<evidence type="ECO:0000313" key="4">
    <source>
        <dbReference type="EMBL" id="CAZ83647.1"/>
    </source>
</evidence>
<dbReference type="SUPFAM" id="SSF51905">
    <property type="entry name" value="FAD/NAD(P)-binding domain"/>
    <property type="match status" value="1"/>
</dbReference>
<dbReference type="STRING" id="656061.D5GGM5"/>
<dbReference type="GeneID" id="9185569"/>
<dbReference type="InterPro" id="IPR007867">
    <property type="entry name" value="GMC_OxRtase_C"/>
</dbReference>
<dbReference type="Pfam" id="PF05199">
    <property type="entry name" value="GMC_oxred_C"/>
    <property type="match status" value="1"/>
</dbReference>
<dbReference type="OMA" id="ACMARTI"/>
<dbReference type="PANTHER" id="PTHR11552">
    <property type="entry name" value="GLUCOSE-METHANOL-CHOLINE GMC OXIDOREDUCTASE"/>
    <property type="match status" value="1"/>
</dbReference>
<feature type="region of interest" description="Disordered" evidence="2">
    <location>
        <begin position="1"/>
        <end position="28"/>
    </location>
</feature>
<organism evidence="4 5">
    <name type="scientific">Tuber melanosporum (strain Mel28)</name>
    <name type="common">Perigord black truffle</name>
    <dbReference type="NCBI Taxonomy" id="656061"/>
    <lineage>
        <taxon>Eukaryota</taxon>
        <taxon>Fungi</taxon>
        <taxon>Dikarya</taxon>
        <taxon>Ascomycota</taxon>
        <taxon>Pezizomycotina</taxon>
        <taxon>Pezizomycetes</taxon>
        <taxon>Pezizales</taxon>
        <taxon>Tuberaceae</taxon>
        <taxon>Tuber</taxon>
    </lineage>
</organism>
<comment type="similarity">
    <text evidence="1">Belongs to the GMC oxidoreductase family.</text>
</comment>
<evidence type="ECO:0000313" key="5">
    <source>
        <dbReference type="Proteomes" id="UP000006911"/>
    </source>
</evidence>
<dbReference type="GO" id="GO:0016614">
    <property type="term" value="F:oxidoreductase activity, acting on CH-OH group of donors"/>
    <property type="evidence" value="ECO:0007669"/>
    <property type="project" value="InterPro"/>
</dbReference>
<evidence type="ECO:0000256" key="2">
    <source>
        <dbReference type="SAM" id="MobiDB-lite"/>
    </source>
</evidence>
<protein>
    <submittedName>
        <fullName evidence="4">(Perigord truffle) hypothetical protein</fullName>
    </submittedName>
</protein>
<dbReference type="InterPro" id="IPR012132">
    <property type="entry name" value="GMC_OxRdtase"/>
</dbReference>
<reference evidence="4 5" key="1">
    <citation type="journal article" date="2010" name="Nature">
        <title>Perigord black truffle genome uncovers evolutionary origins and mechanisms of symbiosis.</title>
        <authorList>
            <person name="Martin F."/>
            <person name="Kohler A."/>
            <person name="Murat C."/>
            <person name="Balestrini R."/>
            <person name="Coutinho P.M."/>
            <person name="Jaillon O."/>
            <person name="Montanini B."/>
            <person name="Morin E."/>
            <person name="Noel B."/>
            <person name="Percudani R."/>
            <person name="Porcel B."/>
            <person name="Rubini A."/>
            <person name="Amicucci A."/>
            <person name="Amselem J."/>
            <person name="Anthouard V."/>
            <person name="Arcioni S."/>
            <person name="Artiguenave F."/>
            <person name="Aury J.M."/>
            <person name="Ballario P."/>
            <person name="Bolchi A."/>
            <person name="Brenna A."/>
            <person name="Brun A."/>
            <person name="Buee M."/>
            <person name="Cantarel B."/>
            <person name="Chevalier G."/>
            <person name="Couloux A."/>
            <person name="Da Silva C."/>
            <person name="Denoeud F."/>
            <person name="Duplessis S."/>
            <person name="Ghignone S."/>
            <person name="Hilselberger B."/>
            <person name="Iotti M."/>
            <person name="Marcais B."/>
            <person name="Mello A."/>
            <person name="Miranda M."/>
            <person name="Pacioni G."/>
            <person name="Quesneville H."/>
            <person name="Riccioni C."/>
            <person name="Ruotolo R."/>
            <person name="Splivallo R."/>
            <person name="Stocchi V."/>
            <person name="Tisserant E."/>
            <person name="Viscomi A.R."/>
            <person name="Zambonelli A."/>
            <person name="Zampieri E."/>
            <person name="Henrissat B."/>
            <person name="Lebrun M.H."/>
            <person name="Paolocci F."/>
            <person name="Bonfante P."/>
            <person name="Ottonello S."/>
            <person name="Wincker P."/>
        </authorList>
    </citation>
    <scope>NUCLEOTIDE SEQUENCE [LARGE SCALE GENOMIC DNA]</scope>
    <source>
        <strain evidence="4 5">Mel28</strain>
    </source>
</reference>
<dbReference type="Proteomes" id="UP000006911">
    <property type="component" value="Unassembled WGS sequence"/>
</dbReference>
<dbReference type="InterPro" id="IPR036188">
    <property type="entry name" value="FAD/NAD-bd_sf"/>
</dbReference>
<dbReference type="GO" id="GO:0050660">
    <property type="term" value="F:flavin adenine dinucleotide binding"/>
    <property type="evidence" value="ECO:0007669"/>
    <property type="project" value="InterPro"/>
</dbReference>
<dbReference type="AlphaFoldDB" id="D5GGM5"/>
<accession>D5GGM5</accession>
<name>D5GGM5_TUBMM</name>
<keyword evidence="5" id="KW-1185">Reference proteome</keyword>
<dbReference type="eggNOG" id="KOG1238">
    <property type="taxonomic scope" value="Eukaryota"/>
</dbReference>
<dbReference type="HOGENOM" id="CLU_002865_8_0_1"/>
<dbReference type="PANTHER" id="PTHR11552:SF147">
    <property type="entry name" value="CHOLINE DEHYDROGENASE, MITOCHONDRIAL"/>
    <property type="match status" value="1"/>
</dbReference>
<dbReference type="KEGG" id="tml:GSTUM_00007424001"/>
<dbReference type="InParanoid" id="D5GGM5"/>
<evidence type="ECO:0000256" key="1">
    <source>
        <dbReference type="ARBA" id="ARBA00010790"/>
    </source>
</evidence>
<dbReference type="EMBL" id="FN430275">
    <property type="protein sequence ID" value="CAZ83647.1"/>
    <property type="molecule type" value="Genomic_DNA"/>
</dbReference>
<dbReference type="Gene3D" id="3.30.560.10">
    <property type="entry name" value="Glucose Oxidase, domain 3"/>
    <property type="match status" value="1"/>
</dbReference>
<dbReference type="Gene3D" id="3.50.50.60">
    <property type="entry name" value="FAD/NAD(P)-binding domain"/>
    <property type="match status" value="1"/>
</dbReference>